<name>A0A8H5B5S0_9AGAR</name>
<evidence type="ECO:0008006" key="7">
    <source>
        <dbReference type="Google" id="ProtNLM"/>
    </source>
</evidence>
<feature type="region of interest" description="Disordered" evidence="1">
    <location>
        <begin position="885"/>
        <end position="925"/>
    </location>
</feature>
<feature type="compositionally biased region" description="Gly residues" evidence="1">
    <location>
        <begin position="643"/>
        <end position="657"/>
    </location>
</feature>
<feature type="transmembrane region" description="Helical" evidence="2">
    <location>
        <begin position="503"/>
        <end position="520"/>
    </location>
</feature>
<feature type="compositionally biased region" description="Polar residues" evidence="1">
    <location>
        <begin position="627"/>
        <end position="640"/>
    </location>
</feature>
<feature type="transmembrane region" description="Helical" evidence="2">
    <location>
        <begin position="407"/>
        <end position="428"/>
    </location>
</feature>
<keyword evidence="2" id="KW-0472">Membrane</keyword>
<feature type="compositionally biased region" description="Low complexity" evidence="1">
    <location>
        <begin position="789"/>
        <end position="799"/>
    </location>
</feature>
<keyword evidence="2" id="KW-0812">Transmembrane</keyword>
<feature type="region of interest" description="Disordered" evidence="1">
    <location>
        <begin position="721"/>
        <end position="744"/>
    </location>
</feature>
<feature type="transmembrane region" description="Helical" evidence="2">
    <location>
        <begin position="342"/>
        <end position="366"/>
    </location>
</feature>
<feature type="compositionally biased region" description="Polar residues" evidence="1">
    <location>
        <begin position="800"/>
        <end position="809"/>
    </location>
</feature>
<feature type="transmembrane region" description="Helical" evidence="2">
    <location>
        <begin position="315"/>
        <end position="336"/>
    </location>
</feature>
<accession>A0A8H5B5S0</accession>
<protein>
    <recommendedName>
        <fullName evidence="7">Ion transport domain-containing protein</fullName>
    </recommendedName>
</protein>
<feature type="compositionally biased region" description="Polar residues" evidence="1">
    <location>
        <begin position="733"/>
        <end position="743"/>
    </location>
</feature>
<dbReference type="OrthoDB" id="2373987at2759"/>
<dbReference type="Pfam" id="PF23317">
    <property type="entry name" value="YVC1_C"/>
    <property type="match status" value="1"/>
</dbReference>
<comment type="caution">
    <text evidence="5">The sequence shown here is derived from an EMBL/GenBank/DDBJ whole genome shotgun (WGS) entry which is preliminary data.</text>
</comment>
<feature type="region of interest" description="Disordered" evidence="1">
    <location>
        <begin position="608"/>
        <end position="678"/>
    </location>
</feature>
<dbReference type="Proteomes" id="UP000567179">
    <property type="component" value="Unassembled WGS sequence"/>
</dbReference>
<sequence length="925" mass="101536">MPEPTPPEAQPLLTNNVDIEGTPVYPLIHMIREDAIHYIDTPLTYEALIAPDLTYTLVRPLVEKYLDFQHDGNYAVTFCCLINRVHFLRDDNMTTATISRSRANLCEILATRVFRAIGNNLLRLTIALTTSWPVYSGADPELLAQYREERDDDLEDRVGNAIEMAILSKSKRFIKSTACQKVINAIWSYVFACMRAKRISEPAVGSGQCVYQAESSHSILSDTYKRTPIHFYDPHKAPLLDHYRLKVPAIRSVLEYINFLMLFFLFVIALEYNKTDYLNLSEIAFIIYALGFTLEKVAAMQEHGIKVYFKGTWNGFDLAFITTYVIYASLRFYGIYHHNHKIAVLGVDVLSLIACLMFPRLAFVTFKDNLLVLSLRAMIIQFSFLMMIAAFCFCGFLYALWSLSRDTAGYGLGLISWWMLDLWFGLDASGFDRATTFHPIFGPLLMVTYACLSNTLLLTVLVSILSNTFASLNEDAAAEAMFRKAVSTIEGVKADSLFSYQPPVNLFALCVMLPASYLLTPRWFHKVNVFMIRLTSFPLLLAISLYERQAKSAGAGNFYDTVAHTAERVFETLPRSLKRMTFFEGLAGAGADIDAVFELETGLEDSALDTADNNDDFSMDYARRRPSGTSGRRLSGQSMRRSGGIGLGPAPGLGNGNGQSQQRNLPPPSPPKPIPPRARLNSVLSRAYYDGPPVMHQTYSPLAQVYQNQAVLDGVSEQVNVHTHGQGQGLPDNRSTPASSLAQGISYGPATRRRLLSLHIPQSHTAPEGNGNGHGNGAAAAGQQGGGRPFRVSPFSSSPHNQPGTIQRSRSQDLVAAQQSYNNLGVGQGHAAHPPPSTVSAVRSAESETGEVPEQADVTERLKDMEDRQKNIEALLGEIVKMLGGASGEGSLKEPNGEDGEGEGREGGNGAAGGDIAGGGEVDES</sequence>
<feature type="transmembrane region" description="Helical" evidence="2">
    <location>
        <begin position="378"/>
        <end position="401"/>
    </location>
</feature>
<feature type="compositionally biased region" description="Acidic residues" evidence="1">
    <location>
        <begin position="608"/>
        <end position="618"/>
    </location>
</feature>
<evidence type="ECO:0000313" key="6">
    <source>
        <dbReference type="Proteomes" id="UP000567179"/>
    </source>
</evidence>
<evidence type="ECO:0000259" key="4">
    <source>
        <dbReference type="Pfam" id="PF23317"/>
    </source>
</evidence>
<dbReference type="Pfam" id="PF23190">
    <property type="entry name" value="LHD_TRPY1"/>
    <property type="match status" value="1"/>
</dbReference>
<dbReference type="PANTHER" id="PTHR35859">
    <property type="entry name" value="NONSELECTIVE CATION CHANNEL PROTEIN"/>
    <property type="match status" value="1"/>
</dbReference>
<evidence type="ECO:0000256" key="2">
    <source>
        <dbReference type="SAM" id="Phobius"/>
    </source>
</evidence>
<organism evidence="5 6">
    <name type="scientific">Psilocybe cf. subviscida</name>
    <dbReference type="NCBI Taxonomy" id="2480587"/>
    <lineage>
        <taxon>Eukaryota</taxon>
        <taxon>Fungi</taxon>
        <taxon>Dikarya</taxon>
        <taxon>Basidiomycota</taxon>
        <taxon>Agaricomycotina</taxon>
        <taxon>Agaricomycetes</taxon>
        <taxon>Agaricomycetidae</taxon>
        <taxon>Agaricales</taxon>
        <taxon>Agaricineae</taxon>
        <taxon>Strophariaceae</taxon>
        <taxon>Psilocybe</taxon>
    </lineage>
</organism>
<keyword evidence="6" id="KW-1185">Reference proteome</keyword>
<evidence type="ECO:0000256" key="1">
    <source>
        <dbReference type="SAM" id="MobiDB-lite"/>
    </source>
</evidence>
<proteinExistence type="predicted"/>
<reference evidence="5 6" key="1">
    <citation type="journal article" date="2020" name="ISME J.">
        <title>Uncovering the hidden diversity of litter-decomposition mechanisms in mushroom-forming fungi.</title>
        <authorList>
            <person name="Floudas D."/>
            <person name="Bentzer J."/>
            <person name="Ahren D."/>
            <person name="Johansson T."/>
            <person name="Persson P."/>
            <person name="Tunlid A."/>
        </authorList>
    </citation>
    <scope>NUCLEOTIDE SEQUENCE [LARGE SCALE GENOMIC DNA]</scope>
    <source>
        <strain evidence="5 6">CBS 101986</strain>
    </source>
</reference>
<feature type="domain" description="Calcium channel YVC1-like C-terminal transmembrane" evidence="4">
    <location>
        <begin position="259"/>
        <end position="553"/>
    </location>
</feature>
<dbReference type="PANTHER" id="PTHR35859:SF1">
    <property type="entry name" value="NONSELECTIVE CATION CHANNEL PROTEIN"/>
    <property type="match status" value="1"/>
</dbReference>
<evidence type="ECO:0000259" key="3">
    <source>
        <dbReference type="Pfam" id="PF23190"/>
    </source>
</evidence>
<dbReference type="InterPro" id="IPR056336">
    <property type="entry name" value="YVC1_C"/>
</dbReference>
<feature type="domain" description="YVC1 N-terminal linker helical" evidence="3">
    <location>
        <begin position="25"/>
        <end position="188"/>
    </location>
</feature>
<feature type="compositionally biased region" description="Pro residues" evidence="1">
    <location>
        <begin position="665"/>
        <end position="676"/>
    </location>
</feature>
<feature type="compositionally biased region" description="Gly residues" evidence="1">
    <location>
        <begin position="907"/>
        <end position="925"/>
    </location>
</feature>
<keyword evidence="2" id="KW-1133">Transmembrane helix</keyword>
<gene>
    <name evidence="5" type="ORF">D9619_006462</name>
</gene>
<feature type="transmembrane region" description="Helical" evidence="2">
    <location>
        <begin position="253"/>
        <end position="271"/>
    </location>
</feature>
<evidence type="ECO:0000313" key="5">
    <source>
        <dbReference type="EMBL" id="KAF5316568.1"/>
    </source>
</evidence>
<dbReference type="EMBL" id="JAACJJ010000042">
    <property type="protein sequence ID" value="KAF5316568.1"/>
    <property type="molecule type" value="Genomic_DNA"/>
</dbReference>
<feature type="compositionally biased region" description="Basic and acidic residues" evidence="1">
    <location>
        <begin position="891"/>
        <end position="906"/>
    </location>
</feature>
<feature type="transmembrane region" description="Helical" evidence="2">
    <location>
        <begin position="440"/>
        <end position="465"/>
    </location>
</feature>
<feature type="transmembrane region" description="Helical" evidence="2">
    <location>
        <begin position="277"/>
        <end position="294"/>
    </location>
</feature>
<feature type="region of interest" description="Disordered" evidence="1">
    <location>
        <begin position="762"/>
        <end position="813"/>
    </location>
</feature>
<dbReference type="InterPro" id="IPR056337">
    <property type="entry name" value="LHD_YVC1"/>
</dbReference>
<dbReference type="InterPro" id="IPR052971">
    <property type="entry name" value="TRP_calcium_channel"/>
</dbReference>
<dbReference type="AlphaFoldDB" id="A0A8H5B5S0"/>